<organism evidence="2">
    <name type="scientific">Anopheles marajoara</name>
    <dbReference type="NCBI Taxonomy" id="58244"/>
    <lineage>
        <taxon>Eukaryota</taxon>
        <taxon>Metazoa</taxon>
        <taxon>Ecdysozoa</taxon>
        <taxon>Arthropoda</taxon>
        <taxon>Hexapoda</taxon>
        <taxon>Insecta</taxon>
        <taxon>Pterygota</taxon>
        <taxon>Neoptera</taxon>
        <taxon>Endopterygota</taxon>
        <taxon>Diptera</taxon>
        <taxon>Nematocera</taxon>
        <taxon>Culicoidea</taxon>
        <taxon>Culicidae</taxon>
        <taxon>Anophelinae</taxon>
        <taxon>Anopheles</taxon>
    </lineage>
</organism>
<accession>A0A2M4CAK6</accession>
<reference evidence="2" key="1">
    <citation type="submission" date="2018-01" db="EMBL/GenBank/DDBJ databases">
        <title>An insight into the sialome of Amazonian anophelines.</title>
        <authorList>
            <person name="Ribeiro J.M."/>
            <person name="Scarpassa V."/>
            <person name="Calvo E."/>
        </authorList>
    </citation>
    <scope>NUCLEOTIDE SEQUENCE</scope>
    <source>
        <tissue evidence="2">Salivary glands</tissue>
    </source>
</reference>
<protein>
    <submittedName>
        <fullName evidence="2">Putative secreted protein</fullName>
    </submittedName>
</protein>
<proteinExistence type="predicted"/>
<feature type="signal peptide" evidence="1">
    <location>
        <begin position="1"/>
        <end position="19"/>
    </location>
</feature>
<sequence>MRMQLALLLSGLLSSSTLQEHIHTVRGRPPAWTRAFSIPSRCIEVVAVVNRTVSVARSIAKLIQAQIEQILKRRRHATNKWWSVC</sequence>
<dbReference type="AlphaFoldDB" id="A0A2M4CAK6"/>
<feature type="chain" id="PRO_5014740252" evidence="1">
    <location>
        <begin position="20"/>
        <end position="85"/>
    </location>
</feature>
<evidence type="ECO:0000256" key="1">
    <source>
        <dbReference type="SAM" id="SignalP"/>
    </source>
</evidence>
<name>A0A2M4CAK6_9DIPT</name>
<keyword evidence="1" id="KW-0732">Signal</keyword>
<evidence type="ECO:0000313" key="2">
    <source>
        <dbReference type="EMBL" id="MBW62360.1"/>
    </source>
</evidence>
<dbReference type="EMBL" id="GGFJ01013219">
    <property type="protein sequence ID" value="MBW62360.1"/>
    <property type="molecule type" value="Transcribed_RNA"/>
</dbReference>